<comment type="caution">
    <text evidence="1">The sequence shown here is derived from an EMBL/GenBank/DDBJ whole genome shotgun (WGS) entry which is preliminary data.</text>
</comment>
<keyword evidence="2" id="KW-1185">Reference proteome</keyword>
<evidence type="ECO:0000313" key="1">
    <source>
        <dbReference type="EMBL" id="KAJ6969435.1"/>
    </source>
</evidence>
<sequence>MWEHLVPRLTPLVLVQTGAPPDVGLVALTLGCEPAQHPHMGQLAPKLSATLRWF</sequence>
<evidence type="ECO:0000313" key="2">
    <source>
        <dbReference type="Proteomes" id="UP001164929"/>
    </source>
</evidence>
<proteinExistence type="predicted"/>
<organism evidence="1 2">
    <name type="scientific">Populus alba x Populus x berolinensis</name>
    <dbReference type="NCBI Taxonomy" id="444605"/>
    <lineage>
        <taxon>Eukaryota</taxon>
        <taxon>Viridiplantae</taxon>
        <taxon>Streptophyta</taxon>
        <taxon>Embryophyta</taxon>
        <taxon>Tracheophyta</taxon>
        <taxon>Spermatophyta</taxon>
        <taxon>Magnoliopsida</taxon>
        <taxon>eudicotyledons</taxon>
        <taxon>Gunneridae</taxon>
        <taxon>Pentapetalae</taxon>
        <taxon>rosids</taxon>
        <taxon>fabids</taxon>
        <taxon>Malpighiales</taxon>
        <taxon>Salicaceae</taxon>
        <taxon>Saliceae</taxon>
        <taxon>Populus</taxon>
    </lineage>
</organism>
<reference evidence="1" key="1">
    <citation type="journal article" date="2023" name="Mol. Ecol. Resour.">
        <title>Chromosome-level genome assembly of a triploid poplar Populus alba 'Berolinensis'.</title>
        <authorList>
            <person name="Chen S."/>
            <person name="Yu Y."/>
            <person name="Wang X."/>
            <person name="Wang S."/>
            <person name="Zhang T."/>
            <person name="Zhou Y."/>
            <person name="He R."/>
            <person name="Meng N."/>
            <person name="Wang Y."/>
            <person name="Liu W."/>
            <person name="Liu Z."/>
            <person name="Liu J."/>
            <person name="Guo Q."/>
            <person name="Huang H."/>
            <person name="Sederoff R.R."/>
            <person name="Wang G."/>
            <person name="Qu G."/>
            <person name="Chen S."/>
        </authorList>
    </citation>
    <scope>NUCLEOTIDE SEQUENCE</scope>
    <source>
        <strain evidence="1">SC-2020</strain>
    </source>
</reference>
<dbReference type="EMBL" id="JAQIZT010000015">
    <property type="protein sequence ID" value="KAJ6969435.1"/>
    <property type="molecule type" value="Genomic_DNA"/>
</dbReference>
<accession>A0AAD6LLY7</accession>
<name>A0AAD6LLY7_9ROSI</name>
<protein>
    <submittedName>
        <fullName evidence="1">Uncharacterized protein</fullName>
    </submittedName>
</protein>
<dbReference type="Proteomes" id="UP001164929">
    <property type="component" value="Chromosome 15"/>
</dbReference>
<dbReference type="AlphaFoldDB" id="A0AAD6LLY7"/>
<gene>
    <name evidence="1" type="ORF">NC653_034074</name>
</gene>